<dbReference type="Gene3D" id="1.20.1270.60">
    <property type="entry name" value="Arfaptin homology (AH) domain/BAR domain"/>
    <property type="match status" value="1"/>
</dbReference>
<dbReference type="InterPro" id="IPR036028">
    <property type="entry name" value="SH3-like_dom_sf"/>
</dbReference>
<dbReference type="InterPro" id="IPR001452">
    <property type="entry name" value="SH3_domain"/>
</dbReference>
<dbReference type="SUPFAM" id="SSF103657">
    <property type="entry name" value="BAR/IMD domain-like"/>
    <property type="match status" value="1"/>
</dbReference>
<organism evidence="12">
    <name type="scientific">Zeugodacus cucurbitae</name>
    <name type="common">Melon fruit fly</name>
    <name type="synonym">Bactrocera cucurbitae</name>
    <dbReference type="NCBI Taxonomy" id="28588"/>
    <lineage>
        <taxon>Eukaryota</taxon>
        <taxon>Metazoa</taxon>
        <taxon>Ecdysozoa</taxon>
        <taxon>Arthropoda</taxon>
        <taxon>Hexapoda</taxon>
        <taxon>Insecta</taxon>
        <taxon>Pterygota</taxon>
        <taxon>Neoptera</taxon>
        <taxon>Endopterygota</taxon>
        <taxon>Diptera</taxon>
        <taxon>Brachycera</taxon>
        <taxon>Muscomorpha</taxon>
        <taxon>Tephritoidea</taxon>
        <taxon>Tephritidae</taxon>
        <taxon>Zeugodacus</taxon>
        <taxon>Zeugodacus</taxon>
    </lineage>
</organism>
<dbReference type="SMART" id="SM00326">
    <property type="entry name" value="SH3"/>
    <property type="match status" value="1"/>
</dbReference>
<evidence type="ECO:0000256" key="6">
    <source>
        <dbReference type="SAM" id="Coils"/>
    </source>
</evidence>
<dbReference type="FunFam" id="1.20.1270.60:FF:000094">
    <property type="entry name" value="SLIT-ROBO Rho GTPase-activating 2 protein"/>
    <property type="match status" value="1"/>
</dbReference>
<dbReference type="InterPro" id="IPR000198">
    <property type="entry name" value="RhoGAP_dom"/>
</dbReference>
<feature type="coiled-coil region" evidence="6">
    <location>
        <begin position="156"/>
        <end position="204"/>
    </location>
</feature>
<dbReference type="Gene3D" id="1.10.555.10">
    <property type="entry name" value="Rho GTPase activation protein"/>
    <property type="match status" value="1"/>
</dbReference>
<dbReference type="InterPro" id="IPR051627">
    <property type="entry name" value="SLIT-ROBO_RhoGAP"/>
</dbReference>
<feature type="region of interest" description="Disordered" evidence="7">
    <location>
        <begin position="1092"/>
        <end position="1116"/>
    </location>
</feature>
<dbReference type="PROSITE" id="PS50238">
    <property type="entry name" value="RHOGAP"/>
    <property type="match status" value="1"/>
</dbReference>
<feature type="domain" description="F-BAR" evidence="10">
    <location>
        <begin position="27"/>
        <end position="308"/>
    </location>
</feature>
<feature type="domain" description="SH3" evidence="8">
    <location>
        <begin position="725"/>
        <end position="784"/>
    </location>
</feature>
<accession>A0A0A1X3G9</accession>
<dbReference type="Pfam" id="PF00611">
    <property type="entry name" value="FCH"/>
    <property type="match status" value="1"/>
</dbReference>
<dbReference type="Pfam" id="PF00620">
    <property type="entry name" value="RhoGAP"/>
    <property type="match status" value="1"/>
</dbReference>
<dbReference type="EMBL" id="GBXI01015221">
    <property type="protein sequence ID" value="JAC99070.1"/>
    <property type="molecule type" value="Transcribed_RNA"/>
</dbReference>
<sequence>MKMGEKDQDIKSPMKRVGSTRKIVMFSSIRQQLNEQLRCLDTRVESQIGLIQEIQDFFRRRGELELDYSKSLEKFARGLLLKHKEQKQKRDHWPIFSTFACWQHLVKETQSLSKDHAILADLYSISIVASLQTTIEDVQRIYKKVKLIGYEIHEDIQHLLQELHTTMKTYQRYESECKSAKLKLVTAEAQRKKLEQTISKEKLERNKKYKLTEKEIVKRDTKYKDARLKALKAKTEYQLCLEASNTTIHKYFVEDLCDLIDCMDLGFGSMISKAILMHVSADQGRSRAILQQADNLSHLIHSIDCRADKQKFLEHHHAAFIIPKRLELQCQQEQTDNIEMDIKKELHVDMEQRLETLGQRLRDLRIECDEVWKSLETAETKLLEHYNNKDNDTSDIFTEGKQYIHKTPNSNITPKLKAEKQDIEDYYIMKIREYINGTSRIARLSAKADFLRNVLVKDNSCCLPSHTKAIASTRKRIGRVNITGQPKLFGGSLEEYLEFTNEEVPLVMRSCIRVINLYGLHHQGIFRVSGSQVEISNFREAFERGEDPLADTNDASDINSVAGLLKLYLRELREPLFPIVYFEHFVSIAEIRSKEDIITAIRNFLSNLSPTVLIVIRYLFAFLNHLSEYADENMMDAFNLAICFGPTLMPAPEDKDQVQYQNQINELIKCMILYHDDIFPHDLVGLEYEKYISHEPFMDIFVGESPVDNVTEDPDSEICPSEDESETLEATVQFDFKARSNRELSIRKGDIVILRKQVSNDWWHGALNGTEGLIPDKYISLRIKGEDRDKICIEQYTHRDINAEHEPTVESQTETTNDDSHVFVQPNIEPISYNSRTDNEFYEDNSLNEYEKHAELQIVNTCDNLERLPGRESNQCISDFNKKHNNTHQNSNEIMQRITDIVDNSVISKIPSVNVNVDSDQSLADLENAIKTDDTTEEELKNLSEFQKNKFLWEVRSRGTSKESCYNLPYEKKPIAPDLVMDLPISKNKSVFECAFQVNVEDIDETTHMKGNMATFKKPDQTTILKKKKSNEQLKAVNASISASVNEDLQSQRDLFIVEGNNLYANINPSSAKASGFILDRELKQFQMAHKHNDIKNNETSSNESRVESNKSNNME</sequence>
<dbReference type="PANTHER" id="PTHR14166">
    <property type="entry name" value="SLIT-ROBO RHO GTPASE ACTIVATING PROTEIN"/>
    <property type="match status" value="1"/>
</dbReference>
<dbReference type="EMBL" id="GBXI01001377">
    <property type="protein sequence ID" value="JAD12915.1"/>
    <property type="molecule type" value="Transcribed_RNA"/>
</dbReference>
<reference evidence="12" key="2">
    <citation type="journal article" date="2015" name="Gigascience">
        <title>Reconstructing a comprehensive transcriptome assembly of a white-pupal translocated strain of the pest fruit fly Bactrocera cucurbitae.</title>
        <authorList>
            <person name="Sim S.B."/>
            <person name="Calla B."/>
            <person name="Hall B."/>
            <person name="DeRego T."/>
            <person name="Geib S.M."/>
        </authorList>
    </citation>
    <scope>NUCLEOTIDE SEQUENCE</scope>
</reference>
<dbReference type="PROSITE" id="PS50002">
    <property type="entry name" value="SH3"/>
    <property type="match status" value="1"/>
</dbReference>
<evidence type="ECO:0000259" key="9">
    <source>
        <dbReference type="PROSITE" id="PS50238"/>
    </source>
</evidence>
<keyword evidence="2" id="KW-0343">GTPase activation</keyword>
<protein>
    <submittedName>
        <fullName evidence="12">SLIT-ROBO Rho GTPase-activating protein 1</fullName>
    </submittedName>
</protein>
<dbReference type="OrthoDB" id="5981864at2759"/>
<dbReference type="PROSITE" id="PS51741">
    <property type="entry name" value="F_BAR"/>
    <property type="match status" value="1"/>
</dbReference>
<evidence type="ECO:0000259" key="8">
    <source>
        <dbReference type="PROSITE" id="PS50002"/>
    </source>
</evidence>
<dbReference type="InterPro" id="IPR001060">
    <property type="entry name" value="FCH_dom"/>
</dbReference>
<evidence type="ECO:0000256" key="2">
    <source>
        <dbReference type="ARBA" id="ARBA00022468"/>
    </source>
</evidence>
<dbReference type="FunFam" id="1.10.555.10:FF:000026">
    <property type="entry name" value="Rho GTPase activating protein 4"/>
    <property type="match status" value="1"/>
</dbReference>
<dbReference type="SMART" id="SM00324">
    <property type="entry name" value="RhoGAP"/>
    <property type="match status" value="1"/>
</dbReference>
<dbReference type="InterPro" id="IPR008936">
    <property type="entry name" value="Rho_GTPase_activation_prot"/>
</dbReference>
<reference evidence="12" key="1">
    <citation type="submission" date="2014-11" db="EMBL/GenBank/DDBJ databases">
        <authorList>
            <person name="Geib S."/>
        </authorList>
    </citation>
    <scope>NUCLEOTIDE SEQUENCE</scope>
</reference>
<dbReference type="FunFam" id="2.30.30.40:FF:000136">
    <property type="entry name" value="Rho GTPase activating protein 4"/>
    <property type="match status" value="1"/>
</dbReference>
<feature type="compositionally biased region" description="Polar residues" evidence="7">
    <location>
        <begin position="1098"/>
        <end position="1116"/>
    </location>
</feature>
<dbReference type="SUPFAM" id="SSF50044">
    <property type="entry name" value="SH3-domain"/>
    <property type="match status" value="1"/>
</dbReference>
<dbReference type="Pfam" id="PF00018">
    <property type="entry name" value="SH3_1"/>
    <property type="match status" value="1"/>
</dbReference>
<evidence type="ECO:0000313" key="12">
    <source>
        <dbReference type="EMBL" id="JAD05672.1"/>
    </source>
</evidence>
<keyword evidence="1 4" id="KW-0728">SH3 domain</keyword>
<evidence type="ECO:0000256" key="3">
    <source>
        <dbReference type="ARBA" id="ARBA00023054"/>
    </source>
</evidence>
<evidence type="ECO:0000259" key="10">
    <source>
        <dbReference type="PROSITE" id="PS51741"/>
    </source>
</evidence>
<name>A0A0A1X3G9_ZEUCU</name>
<dbReference type="AlphaFoldDB" id="A0A0A1X3G9"/>
<evidence type="ECO:0000256" key="5">
    <source>
        <dbReference type="PROSITE-ProRule" id="PRU01077"/>
    </source>
</evidence>
<dbReference type="CDD" id="cd07656">
    <property type="entry name" value="F-BAR_srGAP"/>
    <property type="match status" value="1"/>
</dbReference>
<evidence type="ECO:0000313" key="11">
    <source>
        <dbReference type="EMBL" id="JAC99070.1"/>
    </source>
</evidence>
<dbReference type="SUPFAM" id="SSF48350">
    <property type="entry name" value="GTPase activation domain, GAP"/>
    <property type="match status" value="1"/>
</dbReference>
<dbReference type="SMART" id="SM00055">
    <property type="entry name" value="FCH"/>
    <property type="match status" value="1"/>
</dbReference>
<evidence type="ECO:0000256" key="1">
    <source>
        <dbReference type="ARBA" id="ARBA00022443"/>
    </source>
</evidence>
<proteinExistence type="predicted"/>
<dbReference type="GeneID" id="105213427"/>
<dbReference type="InterPro" id="IPR031160">
    <property type="entry name" value="F_BAR_dom"/>
</dbReference>
<evidence type="ECO:0000256" key="7">
    <source>
        <dbReference type="SAM" id="MobiDB-lite"/>
    </source>
</evidence>
<dbReference type="Gene3D" id="2.30.30.40">
    <property type="entry name" value="SH3 Domains"/>
    <property type="match status" value="1"/>
</dbReference>
<dbReference type="GO" id="GO:0005096">
    <property type="term" value="F:GTPase activator activity"/>
    <property type="evidence" value="ECO:0007669"/>
    <property type="project" value="UniProtKB-KW"/>
</dbReference>
<dbReference type="InterPro" id="IPR027267">
    <property type="entry name" value="AH/BAR_dom_sf"/>
</dbReference>
<gene>
    <name evidence="12" type="primary">SRGAP1_2</name>
    <name evidence="13" type="synonym">SRGAP1_0</name>
    <name evidence="11" type="synonym">SRGAP1_1</name>
    <name evidence="11" type="ORF">g.11345</name>
    <name evidence="13" type="ORF">g.11347</name>
    <name evidence="12" type="ORF">g.11348</name>
</gene>
<feature type="domain" description="Rho-GAP" evidence="9">
    <location>
        <begin position="491"/>
        <end position="679"/>
    </location>
</feature>
<keyword evidence="3 5" id="KW-0175">Coiled coil</keyword>
<dbReference type="EMBL" id="GBXI01008620">
    <property type="protein sequence ID" value="JAD05672.1"/>
    <property type="molecule type" value="Transcribed_RNA"/>
</dbReference>
<dbReference type="GO" id="GO:0007165">
    <property type="term" value="P:signal transduction"/>
    <property type="evidence" value="ECO:0007669"/>
    <property type="project" value="InterPro"/>
</dbReference>
<evidence type="ECO:0000256" key="4">
    <source>
        <dbReference type="PROSITE-ProRule" id="PRU00192"/>
    </source>
</evidence>
<evidence type="ECO:0000313" key="13">
    <source>
        <dbReference type="EMBL" id="JAD12915.1"/>
    </source>
</evidence>